<proteinExistence type="predicted"/>
<evidence type="ECO:0000313" key="2">
    <source>
        <dbReference type="EMBL" id="TCM75059.1"/>
    </source>
</evidence>
<dbReference type="GO" id="GO:0016787">
    <property type="term" value="F:hydrolase activity"/>
    <property type="evidence" value="ECO:0007669"/>
    <property type="project" value="InterPro"/>
</dbReference>
<name>A0A4R1YG08_9RHOB</name>
<evidence type="ECO:0000313" key="3">
    <source>
        <dbReference type="Proteomes" id="UP000295277"/>
    </source>
</evidence>
<accession>A0A4R1YG08</accession>
<dbReference type="EMBL" id="SLVM01000044">
    <property type="protein sequence ID" value="TCM75059.1"/>
    <property type="molecule type" value="Genomic_DNA"/>
</dbReference>
<comment type="caution">
    <text evidence="2">The sequence shown here is derived from an EMBL/GenBank/DDBJ whole genome shotgun (WGS) entry which is preliminary data.</text>
</comment>
<sequence>MSELPPMVHLTDEFSAAPHPSIEALAALAAAGFRTVICNRPDSEVAPGERAAEMEAAARAAGMEFAVVEVTHGGITPETIEAQRRALSELPGPHFGYCRAGFRSSVVWALAMAGDRPTAEIMAALHRAGFAMPGLEQQIEALAATR</sequence>
<dbReference type="NCBIfam" id="TIGR01244">
    <property type="entry name" value="TIGR01244 family sulfur transferase"/>
    <property type="match status" value="1"/>
</dbReference>
<dbReference type="InterPro" id="IPR005939">
    <property type="entry name" value="BLH_phosphatase-like"/>
</dbReference>
<dbReference type="Proteomes" id="UP000295277">
    <property type="component" value="Unassembled WGS sequence"/>
</dbReference>
<dbReference type="AlphaFoldDB" id="A0A4R1YG08"/>
<dbReference type="Gene3D" id="3.90.190.10">
    <property type="entry name" value="Protein tyrosine phosphatase superfamily"/>
    <property type="match status" value="1"/>
</dbReference>
<feature type="domain" description="Beta-lactamase hydrolase-like protein phosphatase-like" evidence="1">
    <location>
        <begin position="9"/>
        <end position="114"/>
    </location>
</feature>
<gene>
    <name evidence="2" type="ORF">EV216_1447</name>
</gene>
<evidence type="ECO:0000259" key="1">
    <source>
        <dbReference type="Pfam" id="PF04273"/>
    </source>
</evidence>
<organism evidence="2 3">
    <name type="scientific">Rhodovulum steppense</name>
    <dbReference type="NCBI Taxonomy" id="540251"/>
    <lineage>
        <taxon>Bacteria</taxon>
        <taxon>Pseudomonadati</taxon>
        <taxon>Pseudomonadota</taxon>
        <taxon>Alphaproteobacteria</taxon>
        <taxon>Rhodobacterales</taxon>
        <taxon>Paracoccaceae</taxon>
        <taxon>Rhodovulum</taxon>
    </lineage>
</organism>
<keyword evidence="3" id="KW-1185">Reference proteome</keyword>
<reference evidence="2 3" key="1">
    <citation type="submission" date="2019-03" db="EMBL/GenBank/DDBJ databases">
        <title>Genomic Encyclopedia of Type Strains, Phase IV (KMG-IV): sequencing the most valuable type-strain genomes for metagenomic binning, comparative biology and taxonomic classification.</title>
        <authorList>
            <person name="Goeker M."/>
        </authorList>
    </citation>
    <scope>NUCLEOTIDE SEQUENCE [LARGE SCALE GENOMIC DNA]</scope>
    <source>
        <strain evidence="2 3">DSM 21153</strain>
    </source>
</reference>
<dbReference type="Pfam" id="PF04273">
    <property type="entry name" value="BLH_phosphatase"/>
    <property type="match status" value="1"/>
</dbReference>
<dbReference type="RefSeq" id="WP_243642125.1">
    <property type="nucleotide sequence ID" value="NZ_SLVM01000044.1"/>
</dbReference>
<dbReference type="InterPro" id="IPR029021">
    <property type="entry name" value="Prot-tyrosine_phosphatase-like"/>
</dbReference>
<protein>
    <submittedName>
        <fullName evidence="2">Uncharacterized protein (TIGR01244 family)</fullName>
    </submittedName>
</protein>